<dbReference type="Pfam" id="PF03567">
    <property type="entry name" value="Sulfotransfer_2"/>
    <property type="match status" value="1"/>
</dbReference>
<dbReference type="EC" id="2.8.2.-" evidence="9"/>
<evidence type="ECO:0000256" key="2">
    <source>
        <dbReference type="ARBA" id="ARBA00006339"/>
    </source>
</evidence>
<dbReference type="GO" id="GO:0008146">
    <property type="term" value="F:sulfotransferase activity"/>
    <property type="evidence" value="ECO:0007669"/>
    <property type="project" value="InterPro"/>
</dbReference>
<evidence type="ECO:0000256" key="7">
    <source>
        <dbReference type="ARBA" id="ARBA00023136"/>
    </source>
</evidence>
<reference evidence="10" key="1">
    <citation type="journal article" date="2010" name="Science">
        <title>Plasticity of animal genome architecture unmasked by rapid evolution of a pelagic tunicate.</title>
        <authorList>
            <person name="Denoeud F."/>
            <person name="Henriet S."/>
            <person name="Mungpakdee S."/>
            <person name="Aury J.M."/>
            <person name="Da Silva C."/>
            <person name="Brinkmann H."/>
            <person name="Mikhaleva J."/>
            <person name="Olsen L.C."/>
            <person name="Jubin C."/>
            <person name="Canestro C."/>
            <person name="Bouquet J.M."/>
            <person name="Danks G."/>
            <person name="Poulain J."/>
            <person name="Campsteijn C."/>
            <person name="Adamski M."/>
            <person name="Cross I."/>
            <person name="Yadetie F."/>
            <person name="Muffato M."/>
            <person name="Louis A."/>
            <person name="Butcher S."/>
            <person name="Tsagkogeorga G."/>
            <person name="Konrad A."/>
            <person name="Singh S."/>
            <person name="Jensen M.F."/>
            <person name="Cong E.H."/>
            <person name="Eikeseth-Otteraa H."/>
            <person name="Noel B."/>
            <person name="Anthouard V."/>
            <person name="Porcel B.M."/>
            <person name="Kachouri-Lafond R."/>
            <person name="Nishino A."/>
            <person name="Ugolini M."/>
            <person name="Chourrout P."/>
            <person name="Nishida H."/>
            <person name="Aasland R."/>
            <person name="Huzurbazar S."/>
            <person name="Westhof E."/>
            <person name="Delsuc F."/>
            <person name="Lehrach H."/>
            <person name="Reinhardt R."/>
            <person name="Weissenbach J."/>
            <person name="Roy S.W."/>
            <person name="Artiguenave F."/>
            <person name="Postlethwait J.H."/>
            <person name="Manak J.R."/>
            <person name="Thompson E.M."/>
            <person name="Jaillon O."/>
            <person name="Du Pasquier L."/>
            <person name="Boudinot P."/>
            <person name="Liberles D.A."/>
            <person name="Volff J.N."/>
            <person name="Philippe H."/>
            <person name="Lenhard B."/>
            <person name="Roest Crollius H."/>
            <person name="Wincker P."/>
            <person name="Chourrout D."/>
        </authorList>
    </citation>
    <scope>NUCLEOTIDE SEQUENCE [LARGE SCALE GENOMIC DNA]</scope>
</reference>
<dbReference type="PANTHER" id="PTHR12137">
    <property type="entry name" value="CARBOHYDRATE SULFOTRANSFERASE"/>
    <property type="match status" value="1"/>
</dbReference>
<dbReference type="InterPro" id="IPR018011">
    <property type="entry name" value="Carb_sulfotrans_8-10"/>
</dbReference>
<dbReference type="OrthoDB" id="6352244at2759"/>
<dbReference type="InParanoid" id="E4XJL5"/>
<dbReference type="PANTHER" id="PTHR12137:SF54">
    <property type="entry name" value="CARBOHYDRATE SULFOTRANSFERASE"/>
    <property type="match status" value="1"/>
</dbReference>
<evidence type="ECO:0000313" key="11">
    <source>
        <dbReference type="Proteomes" id="UP000001307"/>
    </source>
</evidence>
<feature type="transmembrane region" description="Helical" evidence="9">
    <location>
        <begin position="6"/>
        <end position="25"/>
    </location>
</feature>
<keyword evidence="7 9" id="KW-0472">Membrane</keyword>
<keyword evidence="8 9" id="KW-0325">Glycoprotein</keyword>
<dbReference type="InterPro" id="IPR005331">
    <property type="entry name" value="Sulfotransferase"/>
</dbReference>
<dbReference type="GO" id="GO:0016051">
    <property type="term" value="P:carbohydrate biosynthetic process"/>
    <property type="evidence" value="ECO:0007669"/>
    <property type="project" value="InterPro"/>
</dbReference>
<evidence type="ECO:0000256" key="9">
    <source>
        <dbReference type="RuleBase" id="RU364020"/>
    </source>
</evidence>
<keyword evidence="5 9" id="KW-1133">Transmembrane helix</keyword>
<keyword evidence="3 9" id="KW-0808">Transferase</keyword>
<organism evidence="10">
    <name type="scientific">Oikopleura dioica</name>
    <name type="common">Tunicate</name>
    <dbReference type="NCBI Taxonomy" id="34765"/>
    <lineage>
        <taxon>Eukaryota</taxon>
        <taxon>Metazoa</taxon>
        <taxon>Chordata</taxon>
        <taxon>Tunicata</taxon>
        <taxon>Appendicularia</taxon>
        <taxon>Copelata</taxon>
        <taxon>Oikopleuridae</taxon>
        <taxon>Oikopleura</taxon>
    </lineage>
</organism>
<comment type="similarity">
    <text evidence="2 9">Belongs to the sulfotransferase 2 family.</text>
</comment>
<protein>
    <recommendedName>
        <fullName evidence="9">Carbohydrate sulfotransferase</fullName>
        <ecNumber evidence="9">2.8.2.-</ecNumber>
    </recommendedName>
</protein>
<accession>E4XJL5</accession>
<evidence type="ECO:0000256" key="1">
    <source>
        <dbReference type="ARBA" id="ARBA00004323"/>
    </source>
</evidence>
<keyword evidence="9" id="KW-0119">Carbohydrate metabolism</keyword>
<evidence type="ECO:0000256" key="8">
    <source>
        <dbReference type="ARBA" id="ARBA00023180"/>
    </source>
</evidence>
<evidence type="ECO:0000313" key="10">
    <source>
        <dbReference type="EMBL" id="CBY10658.1"/>
    </source>
</evidence>
<name>E4XJL5_OIKDI</name>
<dbReference type="EMBL" id="FN653061">
    <property type="protein sequence ID" value="CBY10658.1"/>
    <property type="molecule type" value="Genomic_DNA"/>
</dbReference>
<keyword evidence="4 9" id="KW-0812">Transmembrane</keyword>
<evidence type="ECO:0000256" key="3">
    <source>
        <dbReference type="ARBA" id="ARBA00022679"/>
    </source>
</evidence>
<dbReference type="GO" id="GO:0000139">
    <property type="term" value="C:Golgi membrane"/>
    <property type="evidence" value="ECO:0007669"/>
    <property type="project" value="UniProtKB-SubCell"/>
</dbReference>
<comment type="subcellular location">
    <subcellularLocation>
        <location evidence="1 9">Golgi apparatus membrane</location>
        <topology evidence="1 9">Single-pass type II membrane protein</topology>
    </subcellularLocation>
</comment>
<keyword evidence="9" id="KW-0735">Signal-anchor</keyword>
<proteinExistence type="inferred from homology"/>
<gene>
    <name evidence="10" type="ORF">GSOID_T00012814001</name>
</gene>
<keyword evidence="11" id="KW-1185">Reference proteome</keyword>
<dbReference type="Proteomes" id="UP000001307">
    <property type="component" value="Unassembled WGS sequence"/>
</dbReference>
<evidence type="ECO:0000256" key="6">
    <source>
        <dbReference type="ARBA" id="ARBA00023034"/>
    </source>
</evidence>
<dbReference type="AlphaFoldDB" id="E4XJL5"/>
<sequence length="412" mass="48188">MPPSQIYFIAFFVFNILLCAAYFRFKTKSDEIFLDKKVFEKREIEEIFEKRKIIYNRACKALPLIEEFVKNESSFEDLLKFHDQIHDVNFPLPKIPEISCKTNVIPRSSVFNASESMNLLICLPPKCGTSNWQKAIDVHFLNITQGQKAAKEFEEKIKNNTAGMEVYGLIPRIKTEKLFRAKENGEDPKNIYKSKYKVANVRNPFARVFSAWHDKMRNGTDHLIKYGKYFEAIGVFEDFENIPANYFYSFEAFVEYIASNPGDSKKNGHWGTLFRQCSACSLNFSLITHLENSKKEIPFLLEKINLKNEINVGGQYTWNGTKRILEESDRPPDELHWQNVPKETAKLIYKHYYLDFIIFGYSTEEVLKYVHSSNSRKQRPASDKITSSRKYLQSFGKQNDHFKKFSDFICTN</sequence>
<keyword evidence="6 9" id="KW-0333">Golgi apparatus</keyword>
<evidence type="ECO:0000256" key="5">
    <source>
        <dbReference type="ARBA" id="ARBA00022989"/>
    </source>
</evidence>
<evidence type="ECO:0000256" key="4">
    <source>
        <dbReference type="ARBA" id="ARBA00022692"/>
    </source>
</evidence>